<dbReference type="AlphaFoldDB" id="A0A6J1RB58"/>
<organism evidence="1 2">
    <name type="scientific">Temnothorax curvispinosus</name>
    <dbReference type="NCBI Taxonomy" id="300111"/>
    <lineage>
        <taxon>Eukaryota</taxon>
        <taxon>Metazoa</taxon>
        <taxon>Ecdysozoa</taxon>
        <taxon>Arthropoda</taxon>
        <taxon>Hexapoda</taxon>
        <taxon>Insecta</taxon>
        <taxon>Pterygota</taxon>
        <taxon>Neoptera</taxon>
        <taxon>Endopterygota</taxon>
        <taxon>Hymenoptera</taxon>
        <taxon>Apocrita</taxon>
        <taxon>Aculeata</taxon>
        <taxon>Formicoidea</taxon>
        <taxon>Formicidae</taxon>
        <taxon>Myrmicinae</taxon>
        <taxon>Temnothorax</taxon>
    </lineage>
</organism>
<reference evidence="2" key="1">
    <citation type="submission" date="2025-08" db="UniProtKB">
        <authorList>
            <consortium name="RefSeq"/>
        </authorList>
    </citation>
    <scope>IDENTIFICATION</scope>
    <source>
        <tissue evidence="2">Whole body</tissue>
    </source>
</reference>
<accession>A0A6J1RB58</accession>
<dbReference type="GeneID" id="112467520"/>
<protein>
    <submittedName>
        <fullName evidence="2">Uncharacterized protein LOC112467520</fullName>
    </submittedName>
</protein>
<dbReference type="OrthoDB" id="7701485at2759"/>
<evidence type="ECO:0000313" key="1">
    <source>
        <dbReference type="Proteomes" id="UP000504618"/>
    </source>
</evidence>
<dbReference type="RefSeq" id="XP_024891947.1">
    <property type="nucleotide sequence ID" value="XM_025036179.1"/>
</dbReference>
<gene>
    <name evidence="2" type="primary">LOC112467520</name>
</gene>
<evidence type="ECO:0000313" key="2">
    <source>
        <dbReference type="RefSeq" id="XP_024891947.1"/>
    </source>
</evidence>
<dbReference type="Proteomes" id="UP000504618">
    <property type="component" value="Unplaced"/>
</dbReference>
<keyword evidence="1" id="KW-1185">Reference proteome</keyword>
<proteinExistence type="predicted"/>
<sequence>MPGGKHQNRGTATLLHNIRHGLEEAYELIKIQLTCAIICWRDLQPHIEEWVLKRDHLLSDKQAQDSTQNSRRNIWSQKEIRHIISLVIVDLRSPYRKWIFKRDCTGKYIATCTSKI</sequence>
<name>A0A6J1RB58_9HYME</name>